<reference evidence="13 14" key="1">
    <citation type="journal article" date="2019" name="Sci. Rep.">
        <title>Orb-weaving spider Araneus ventricosus genome elucidates the spidroin gene catalogue.</title>
        <authorList>
            <person name="Kono N."/>
            <person name="Nakamura H."/>
            <person name="Ohtoshi R."/>
            <person name="Moran D.A.P."/>
            <person name="Shinohara A."/>
            <person name="Yoshida Y."/>
            <person name="Fujiwara M."/>
            <person name="Mori M."/>
            <person name="Tomita M."/>
            <person name="Arakawa K."/>
        </authorList>
    </citation>
    <scope>NUCLEOTIDE SEQUENCE [LARGE SCALE GENOMIC DNA]</scope>
</reference>
<gene>
    <name evidence="13" type="ORF">AVEN_142947_1</name>
</gene>
<keyword evidence="9" id="KW-0325">Glycoprotein</keyword>
<evidence type="ECO:0000256" key="10">
    <source>
        <dbReference type="ARBA" id="ARBA00023224"/>
    </source>
</evidence>
<evidence type="ECO:0000256" key="6">
    <source>
        <dbReference type="ARBA" id="ARBA00023040"/>
    </source>
</evidence>
<dbReference type="PANTHER" id="PTHR24246:SF27">
    <property type="entry name" value="ADENOSINE RECEPTOR, ISOFORM A"/>
    <property type="match status" value="1"/>
</dbReference>
<evidence type="ECO:0000256" key="1">
    <source>
        <dbReference type="ARBA" id="ARBA00004651"/>
    </source>
</evidence>
<sequence>MRSRPPALWPMDRRLRHANSRLQTSDYTDLIDCFPTTSQHSHSLCDTANDTNDSFLNESSPSNPSSQDEIDLRELYRVVVPIMLIVCVLSLVFNLIILLSVRWVRKSLSPTLLLSLSLAMADAYASLVIGVGLVVNSLLPIVYGVDMGPFSNCYVLVLEAFRLGGMVVAVFHLLALAINHYIGILRPLHYAATVTRGTVAWAITCMWIFPVVFFLAYFSLVPDDGFRSSYCSSYDFLLRIPFRLTVSTLFFVPLILMSIMYIHMFVMVKRHQLGVLQLQSGRQLHKSVKAVITTLLILGTYVVGWMPAVLFFVLTCLDCPIPVTEIQLWVRVHVAIFINSMIVVKSFLDPIIYVARMPEIKGALDAMYKTRCGAVADETINHHIHYKSEMNRLTFVDASRRSKVNGCNGGQMLVQA</sequence>
<keyword evidence="8" id="KW-0675">Receptor</keyword>
<evidence type="ECO:0000256" key="4">
    <source>
        <dbReference type="ARBA" id="ARBA00022692"/>
    </source>
</evidence>
<feature type="transmembrane region" description="Helical" evidence="11">
    <location>
        <begin position="199"/>
        <end position="220"/>
    </location>
</feature>
<dbReference type="Pfam" id="PF00001">
    <property type="entry name" value="7tm_1"/>
    <property type="match status" value="1"/>
</dbReference>
<dbReference type="PRINTS" id="PR00237">
    <property type="entry name" value="GPCRRHODOPSN"/>
</dbReference>
<feature type="transmembrane region" description="Helical" evidence="11">
    <location>
        <begin position="287"/>
        <end position="314"/>
    </location>
</feature>
<dbReference type="CDD" id="cd00637">
    <property type="entry name" value="7tm_classA_rhodopsin-like"/>
    <property type="match status" value="1"/>
</dbReference>
<dbReference type="EMBL" id="BGPR01006858">
    <property type="protein sequence ID" value="GBN22370.1"/>
    <property type="molecule type" value="Genomic_DNA"/>
</dbReference>
<dbReference type="Proteomes" id="UP000499080">
    <property type="component" value="Unassembled WGS sequence"/>
</dbReference>
<feature type="transmembrane region" description="Helical" evidence="11">
    <location>
        <begin position="78"/>
        <end position="99"/>
    </location>
</feature>
<comment type="subcellular location">
    <subcellularLocation>
        <location evidence="1">Cell membrane</location>
        <topology evidence="1">Multi-pass membrane protein</topology>
    </subcellularLocation>
</comment>
<evidence type="ECO:0000256" key="3">
    <source>
        <dbReference type="ARBA" id="ARBA00022475"/>
    </source>
</evidence>
<evidence type="ECO:0000256" key="9">
    <source>
        <dbReference type="ARBA" id="ARBA00023180"/>
    </source>
</evidence>
<evidence type="ECO:0000256" key="7">
    <source>
        <dbReference type="ARBA" id="ARBA00023136"/>
    </source>
</evidence>
<keyword evidence="5 11" id="KW-1133">Transmembrane helix</keyword>
<dbReference type="SUPFAM" id="SSF81321">
    <property type="entry name" value="Family A G protein-coupled receptor-like"/>
    <property type="match status" value="1"/>
</dbReference>
<protein>
    <recommendedName>
        <fullName evidence="12">G-protein coupled receptors family 1 profile domain-containing protein</fullName>
    </recommendedName>
</protein>
<dbReference type="GO" id="GO:0005886">
    <property type="term" value="C:plasma membrane"/>
    <property type="evidence" value="ECO:0007669"/>
    <property type="project" value="UniProtKB-SubCell"/>
</dbReference>
<dbReference type="InterPro" id="IPR017452">
    <property type="entry name" value="GPCR_Rhodpsn_7TM"/>
</dbReference>
<organism evidence="13 14">
    <name type="scientific">Araneus ventricosus</name>
    <name type="common">Orbweaver spider</name>
    <name type="synonym">Epeira ventricosa</name>
    <dbReference type="NCBI Taxonomy" id="182803"/>
    <lineage>
        <taxon>Eukaryota</taxon>
        <taxon>Metazoa</taxon>
        <taxon>Ecdysozoa</taxon>
        <taxon>Arthropoda</taxon>
        <taxon>Chelicerata</taxon>
        <taxon>Arachnida</taxon>
        <taxon>Araneae</taxon>
        <taxon>Araneomorphae</taxon>
        <taxon>Entelegynae</taxon>
        <taxon>Araneoidea</taxon>
        <taxon>Araneidae</taxon>
        <taxon>Araneus</taxon>
    </lineage>
</organism>
<comment type="similarity">
    <text evidence="2">Belongs to the G-protein coupled receptor 1 family.</text>
</comment>
<keyword evidence="14" id="KW-1185">Reference proteome</keyword>
<evidence type="ECO:0000259" key="12">
    <source>
        <dbReference type="PROSITE" id="PS50262"/>
    </source>
</evidence>
<evidence type="ECO:0000256" key="5">
    <source>
        <dbReference type="ARBA" id="ARBA00022989"/>
    </source>
</evidence>
<dbReference type="PANTHER" id="PTHR24246">
    <property type="entry name" value="OLFACTORY RECEPTOR AND ADENOSINE RECEPTOR"/>
    <property type="match status" value="1"/>
</dbReference>
<dbReference type="InterPro" id="IPR000276">
    <property type="entry name" value="GPCR_Rhodpsn"/>
</dbReference>
<comment type="caution">
    <text evidence="13">The sequence shown here is derived from an EMBL/GenBank/DDBJ whole genome shotgun (WGS) entry which is preliminary data.</text>
</comment>
<proteinExistence type="inferred from homology"/>
<keyword evidence="10" id="KW-0807">Transducer</keyword>
<keyword evidence="7 11" id="KW-0472">Membrane</keyword>
<keyword evidence="6" id="KW-0297">G-protein coupled receptor</keyword>
<keyword evidence="3" id="KW-1003">Cell membrane</keyword>
<name>A0A4Y2M7G4_ARAVE</name>
<evidence type="ECO:0000313" key="13">
    <source>
        <dbReference type="EMBL" id="GBN22370.1"/>
    </source>
</evidence>
<evidence type="ECO:0000256" key="2">
    <source>
        <dbReference type="ARBA" id="ARBA00010663"/>
    </source>
</evidence>
<dbReference type="PROSITE" id="PS50262">
    <property type="entry name" value="G_PROTEIN_RECEP_F1_2"/>
    <property type="match status" value="1"/>
</dbReference>
<dbReference type="Gene3D" id="1.20.1070.10">
    <property type="entry name" value="Rhodopsin 7-helix transmembrane proteins"/>
    <property type="match status" value="1"/>
</dbReference>
<evidence type="ECO:0000256" key="11">
    <source>
        <dbReference type="SAM" id="Phobius"/>
    </source>
</evidence>
<feature type="transmembrane region" description="Helical" evidence="11">
    <location>
        <begin position="326"/>
        <end position="348"/>
    </location>
</feature>
<evidence type="ECO:0000256" key="8">
    <source>
        <dbReference type="ARBA" id="ARBA00023170"/>
    </source>
</evidence>
<dbReference type="GO" id="GO:0004930">
    <property type="term" value="F:G protein-coupled receptor activity"/>
    <property type="evidence" value="ECO:0007669"/>
    <property type="project" value="UniProtKB-KW"/>
</dbReference>
<accession>A0A4Y2M7G4</accession>
<keyword evidence="4 11" id="KW-0812">Transmembrane</keyword>
<feature type="transmembrane region" description="Helical" evidence="11">
    <location>
        <begin position="240"/>
        <end position="266"/>
    </location>
</feature>
<feature type="transmembrane region" description="Helical" evidence="11">
    <location>
        <begin position="154"/>
        <end position="178"/>
    </location>
</feature>
<evidence type="ECO:0000313" key="14">
    <source>
        <dbReference type="Proteomes" id="UP000499080"/>
    </source>
</evidence>
<dbReference type="AlphaFoldDB" id="A0A4Y2M7G4"/>
<feature type="domain" description="G-protein coupled receptors family 1 profile" evidence="12">
    <location>
        <begin position="93"/>
        <end position="353"/>
    </location>
</feature>
<dbReference type="OrthoDB" id="9894375at2759"/>